<organism evidence="3 4">
    <name type="scientific">Subtercola lobariae</name>
    <dbReference type="NCBI Taxonomy" id="1588641"/>
    <lineage>
        <taxon>Bacteria</taxon>
        <taxon>Bacillati</taxon>
        <taxon>Actinomycetota</taxon>
        <taxon>Actinomycetes</taxon>
        <taxon>Micrococcales</taxon>
        <taxon>Microbacteriaceae</taxon>
        <taxon>Subtercola</taxon>
    </lineage>
</organism>
<dbReference type="Pfam" id="PF00857">
    <property type="entry name" value="Isochorismatase"/>
    <property type="match status" value="1"/>
</dbReference>
<feature type="domain" description="Isochorismatase-like" evidence="2">
    <location>
        <begin position="10"/>
        <end position="184"/>
    </location>
</feature>
<accession>A0A917BBH4</accession>
<evidence type="ECO:0000259" key="2">
    <source>
        <dbReference type="Pfam" id="PF00857"/>
    </source>
</evidence>
<dbReference type="PANTHER" id="PTHR43540:SF7">
    <property type="entry name" value="ISOCHORISMATASE FAMILY PROTEIN YECD"/>
    <property type="match status" value="1"/>
</dbReference>
<dbReference type="SUPFAM" id="SSF52499">
    <property type="entry name" value="Isochorismatase-like hydrolases"/>
    <property type="match status" value="1"/>
</dbReference>
<proteinExistence type="predicted"/>
<dbReference type="InterPro" id="IPR050272">
    <property type="entry name" value="Isochorismatase-like_hydrls"/>
</dbReference>
<dbReference type="RefSeq" id="WP_188679891.1">
    <property type="nucleotide sequence ID" value="NZ_BMGP01000006.1"/>
</dbReference>
<dbReference type="Gene3D" id="3.40.50.850">
    <property type="entry name" value="Isochorismatase-like"/>
    <property type="match status" value="1"/>
</dbReference>
<gene>
    <name evidence="3" type="ORF">GCM10011399_31110</name>
</gene>
<sequence>MPVTTLDRRTALIVIDLQQGVVALDVVHPVADIVARAVTLADAFREHSLPVVLVTVTGRPSGRTDRNQGAAPTVSLAAQLPAGWADLVPELTPQHDDLLITKQTGSAFPNTGLDTALKAQGVTQVVVVGISTSNGVESTARSAYELGYNVTVAVDAVTDASADHHDHSLSTALPRFAETGTTDEIIALLASTRS</sequence>
<dbReference type="PANTHER" id="PTHR43540">
    <property type="entry name" value="PEROXYUREIDOACRYLATE/UREIDOACRYLATE AMIDOHYDROLASE-RELATED"/>
    <property type="match status" value="1"/>
</dbReference>
<dbReference type="AlphaFoldDB" id="A0A917BBH4"/>
<dbReference type="EMBL" id="BMGP01000006">
    <property type="protein sequence ID" value="GGF35899.1"/>
    <property type="molecule type" value="Genomic_DNA"/>
</dbReference>
<dbReference type="GO" id="GO:0016787">
    <property type="term" value="F:hydrolase activity"/>
    <property type="evidence" value="ECO:0007669"/>
    <property type="project" value="UniProtKB-KW"/>
</dbReference>
<name>A0A917BBH4_9MICO</name>
<dbReference type="CDD" id="cd00431">
    <property type="entry name" value="cysteine_hydrolases"/>
    <property type="match status" value="1"/>
</dbReference>
<dbReference type="Proteomes" id="UP000598775">
    <property type="component" value="Unassembled WGS sequence"/>
</dbReference>
<dbReference type="InterPro" id="IPR000868">
    <property type="entry name" value="Isochorismatase-like_dom"/>
</dbReference>
<protein>
    <submittedName>
        <fullName evidence="3">Hydrolase</fullName>
    </submittedName>
</protein>
<reference evidence="3 4" key="1">
    <citation type="journal article" date="2014" name="Int. J. Syst. Evol. Microbiol.">
        <title>Complete genome sequence of Corynebacterium casei LMG S-19264T (=DSM 44701T), isolated from a smear-ripened cheese.</title>
        <authorList>
            <consortium name="US DOE Joint Genome Institute (JGI-PGF)"/>
            <person name="Walter F."/>
            <person name="Albersmeier A."/>
            <person name="Kalinowski J."/>
            <person name="Ruckert C."/>
        </authorList>
    </citation>
    <scope>NUCLEOTIDE SEQUENCE [LARGE SCALE GENOMIC DNA]</scope>
    <source>
        <strain evidence="3 4">CGMCC 1.12976</strain>
    </source>
</reference>
<evidence type="ECO:0000256" key="1">
    <source>
        <dbReference type="ARBA" id="ARBA00022801"/>
    </source>
</evidence>
<dbReference type="InterPro" id="IPR036380">
    <property type="entry name" value="Isochorismatase-like_sf"/>
</dbReference>
<keyword evidence="1 3" id="KW-0378">Hydrolase</keyword>
<keyword evidence="4" id="KW-1185">Reference proteome</keyword>
<comment type="caution">
    <text evidence="3">The sequence shown here is derived from an EMBL/GenBank/DDBJ whole genome shotgun (WGS) entry which is preliminary data.</text>
</comment>
<evidence type="ECO:0000313" key="3">
    <source>
        <dbReference type="EMBL" id="GGF35899.1"/>
    </source>
</evidence>
<evidence type="ECO:0000313" key="4">
    <source>
        <dbReference type="Proteomes" id="UP000598775"/>
    </source>
</evidence>